<feature type="transmembrane region" description="Helical" evidence="6">
    <location>
        <begin position="40"/>
        <end position="63"/>
    </location>
</feature>
<accession>A0A6J4S7D4</accession>
<evidence type="ECO:0000256" key="2">
    <source>
        <dbReference type="ARBA" id="ARBA00022475"/>
    </source>
</evidence>
<proteinExistence type="predicted"/>
<dbReference type="PANTHER" id="PTHR30213:SF1">
    <property type="entry name" value="INNER MEMBRANE PROTEIN YHJD"/>
    <property type="match status" value="1"/>
</dbReference>
<keyword evidence="5 6" id="KW-0472">Membrane</keyword>
<evidence type="ECO:0000256" key="6">
    <source>
        <dbReference type="SAM" id="Phobius"/>
    </source>
</evidence>
<feature type="transmembrane region" description="Helical" evidence="6">
    <location>
        <begin position="220"/>
        <end position="239"/>
    </location>
</feature>
<dbReference type="GO" id="GO:0005886">
    <property type="term" value="C:plasma membrane"/>
    <property type="evidence" value="ECO:0007669"/>
    <property type="project" value="UniProtKB-SubCell"/>
</dbReference>
<comment type="subcellular location">
    <subcellularLocation>
        <location evidence="1">Cell membrane</location>
        <topology evidence="1">Multi-pass membrane protein</topology>
    </subcellularLocation>
</comment>
<dbReference type="AlphaFoldDB" id="A0A6J4S7D4"/>
<keyword evidence="3 6" id="KW-0812">Transmembrane</keyword>
<keyword evidence="2" id="KW-1003">Cell membrane</keyword>
<keyword evidence="4 6" id="KW-1133">Transmembrane helix</keyword>
<feature type="transmembrane region" description="Helical" evidence="6">
    <location>
        <begin position="145"/>
        <end position="167"/>
    </location>
</feature>
<reference evidence="7" key="1">
    <citation type="submission" date="2020-02" db="EMBL/GenBank/DDBJ databases">
        <authorList>
            <person name="Meier V. D."/>
        </authorList>
    </citation>
    <scope>NUCLEOTIDE SEQUENCE</scope>
    <source>
        <strain evidence="7">AVDCRST_MAG45</strain>
    </source>
</reference>
<protein>
    <submittedName>
        <fullName evidence="7">Uncharacterized protein</fullName>
    </submittedName>
</protein>
<sequence>MLSPPLPRRIAVLLDRFLLTSWRATVEMVDDRGHRAAAQIAFFAALAAIPVALLLIGSFGLVFEPVEIRGRVIDTVFDFVPLAGDEDRGSLERTVAGSLDAAGKLGVVSIVVLVAAVTSAMSALRYAINVAWDIHRSPPLLRRKLLDLVLVLGVTGLLLISISSSAARRAAELLDDEAAVGSIAAVLLDALGDVIPYVFIGAVILFLYRILPLDRPKVREIWPGAVVATLLLAVVKGLLELYFEQLADFGALYGSLGALMAMLGFLFAASLVLVFGAEFASEWSRLPDDEECERAVRSGRARILGLARRARRGRDHA</sequence>
<feature type="transmembrane region" description="Helical" evidence="6">
    <location>
        <begin position="105"/>
        <end position="124"/>
    </location>
</feature>
<organism evidence="7">
    <name type="scientific">uncultured Solirubrobacterales bacterium</name>
    <dbReference type="NCBI Taxonomy" id="768556"/>
    <lineage>
        <taxon>Bacteria</taxon>
        <taxon>Bacillati</taxon>
        <taxon>Actinomycetota</taxon>
        <taxon>Thermoleophilia</taxon>
        <taxon>Solirubrobacterales</taxon>
        <taxon>environmental samples</taxon>
    </lineage>
</organism>
<name>A0A6J4S7D4_9ACTN</name>
<feature type="transmembrane region" description="Helical" evidence="6">
    <location>
        <begin position="179"/>
        <end position="208"/>
    </location>
</feature>
<dbReference type="PANTHER" id="PTHR30213">
    <property type="entry name" value="INNER MEMBRANE PROTEIN YHJD"/>
    <property type="match status" value="1"/>
</dbReference>
<dbReference type="EMBL" id="CADCVU010000067">
    <property type="protein sequence ID" value="CAA9491250.1"/>
    <property type="molecule type" value="Genomic_DNA"/>
</dbReference>
<evidence type="ECO:0000256" key="5">
    <source>
        <dbReference type="ARBA" id="ARBA00023136"/>
    </source>
</evidence>
<dbReference type="Pfam" id="PF03631">
    <property type="entry name" value="Virul_fac_BrkB"/>
    <property type="match status" value="1"/>
</dbReference>
<dbReference type="InterPro" id="IPR017039">
    <property type="entry name" value="Virul_fac_BrkB"/>
</dbReference>
<evidence type="ECO:0000256" key="3">
    <source>
        <dbReference type="ARBA" id="ARBA00022692"/>
    </source>
</evidence>
<evidence type="ECO:0000256" key="4">
    <source>
        <dbReference type="ARBA" id="ARBA00022989"/>
    </source>
</evidence>
<dbReference type="NCBIfam" id="TIGR00765">
    <property type="entry name" value="yihY_not_rbn"/>
    <property type="match status" value="1"/>
</dbReference>
<feature type="transmembrane region" description="Helical" evidence="6">
    <location>
        <begin position="251"/>
        <end position="275"/>
    </location>
</feature>
<gene>
    <name evidence="7" type="ORF">AVDCRST_MAG45-763</name>
</gene>
<dbReference type="PIRSF" id="PIRSF035875">
    <property type="entry name" value="RNase_BN"/>
    <property type="match status" value="1"/>
</dbReference>
<evidence type="ECO:0000256" key="1">
    <source>
        <dbReference type="ARBA" id="ARBA00004651"/>
    </source>
</evidence>
<evidence type="ECO:0000313" key="7">
    <source>
        <dbReference type="EMBL" id="CAA9491250.1"/>
    </source>
</evidence>